<evidence type="ECO:0000256" key="4">
    <source>
        <dbReference type="SAM" id="Phobius"/>
    </source>
</evidence>
<keyword evidence="2" id="KW-0067">ATP-binding</keyword>
<dbReference type="Pfam" id="PF00488">
    <property type="entry name" value="MutS_V"/>
    <property type="match status" value="1"/>
</dbReference>
<evidence type="ECO:0000256" key="1">
    <source>
        <dbReference type="ARBA" id="ARBA00022741"/>
    </source>
</evidence>
<feature type="transmembrane region" description="Helical" evidence="4">
    <location>
        <begin position="231"/>
        <end position="248"/>
    </location>
</feature>
<comment type="caution">
    <text evidence="6">The sequence shown here is derived from an EMBL/GenBank/DDBJ whole genome shotgun (WGS) entry which is preliminary data.</text>
</comment>
<dbReference type="InterPro" id="IPR027417">
    <property type="entry name" value="P-loop_NTPase"/>
</dbReference>
<dbReference type="AlphaFoldDB" id="A0A2T5BYB0"/>
<feature type="transmembrane region" description="Helical" evidence="4">
    <location>
        <begin position="206"/>
        <end position="225"/>
    </location>
</feature>
<keyword evidence="7" id="KW-1185">Reference proteome</keyword>
<dbReference type="GO" id="GO:0030983">
    <property type="term" value="F:mismatched DNA binding"/>
    <property type="evidence" value="ECO:0007669"/>
    <property type="project" value="InterPro"/>
</dbReference>
<keyword evidence="1" id="KW-0547">Nucleotide-binding</keyword>
<evidence type="ECO:0000313" key="7">
    <source>
        <dbReference type="Proteomes" id="UP000243525"/>
    </source>
</evidence>
<dbReference type="InterPro" id="IPR036187">
    <property type="entry name" value="DNA_mismatch_repair_MutS_sf"/>
</dbReference>
<dbReference type="OrthoDB" id="9802448at2"/>
<dbReference type="Gene3D" id="1.10.1420.10">
    <property type="match status" value="1"/>
</dbReference>
<evidence type="ECO:0000313" key="6">
    <source>
        <dbReference type="EMBL" id="PTN07219.1"/>
    </source>
</evidence>
<keyword evidence="4" id="KW-0812">Transmembrane</keyword>
<protein>
    <submittedName>
        <fullName evidence="6">MutS-like protein</fullName>
    </submittedName>
</protein>
<dbReference type="GO" id="GO:0140664">
    <property type="term" value="F:ATP-dependent DNA damage sensor activity"/>
    <property type="evidence" value="ECO:0007669"/>
    <property type="project" value="InterPro"/>
</dbReference>
<organism evidence="6 7">
    <name type="scientific">Mangrovibacterium marinum</name>
    <dbReference type="NCBI Taxonomy" id="1639118"/>
    <lineage>
        <taxon>Bacteria</taxon>
        <taxon>Pseudomonadati</taxon>
        <taxon>Bacteroidota</taxon>
        <taxon>Bacteroidia</taxon>
        <taxon>Marinilabiliales</taxon>
        <taxon>Prolixibacteraceae</taxon>
        <taxon>Mangrovibacterium</taxon>
    </lineage>
</organism>
<keyword evidence="3" id="KW-0238">DNA-binding</keyword>
<name>A0A2T5BYB0_9BACT</name>
<sequence length="611" mass="70440">MNSRLSTYEHNLQKYEFQLKKLKQQQQQFFGYRILLFAAIVISLIYLPIYPATASGISFFALFLWIIRKNILAERKELLLKRLITINENEIKAIKGSFSHFSDGHEFIDSAHPYSFDLDVFGQGSLFQFLNRTTTPLGKQKLANFLKQTETKVEKLLRKQQAVAELEDDPDWGQQFATHGYLDNEKDLKLLEQFSENDHLRNPRKIQVLISVIPFVSVIAGLMYLAGIANWSILLLLAAFNGTVLYFSKKTIAKYYYHFGNQAEILQKYLRLIQLIEAKQVRSADLTALKSTLKLNDQPASAIIQQLQGYLSKFDYRKNLLFIIVANTFFLWDLIYVYKLNRWHLQYHRKLQQWIDSIATFDALLSLSAFNFNHPEFATPTFTDDEFCMDGKNLAHPLIRESGRIGNDFSMTRQGQLIILTGANMAGKSTFLRTIGINLILAVNGCRCCADSFNLKPVRIFTNMRTTDNLMKAESYFHAELLRLQAILNQLKSGVETFVLIDEMLKGTNSEDKLEGSKELTRQLVRLKANGIISTHDLKLTELHNDFPKKVLPLCFEVSIENDQLVFDYRLRSGVTKTMNAIFLMRKNWELPTNKHFTISCFAHSVYICST</sequence>
<dbReference type="GO" id="GO:0005829">
    <property type="term" value="C:cytosol"/>
    <property type="evidence" value="ECO:0007669"/>
    <property type="project" value="TreeGrafter"/>
</dbReference>
<dbReference type="SUPFAM" id="SSF48334">
    <property type="entry name" value="DNA repair protein MutS, domain III"/>
    <property type="match status" value="1"/>
</dbReference>
<dbReference type="RefSeq" id="WP_107823416.1">
    <property type="nucleotide sequence ID" value="NZ_OY782574.1"/>
</dbReference>
<dbReference type="GO" id="GO:0005524">
    <property type="term" value="F:ATP binding"/>
    <property type="evidence" value="ECO:0007669"/>
    <property type="project" value="UniProtKB-KW"/>
</dbReference>
<accession>A0A2T5BYB0</accession>
<proteinExistence type="predicted"/>
<keyword evidence="4" id="KW-1133">Transmembrane helix</keyword>
<dbReference type="SUPFAM" id="SSF52540">
    <property type="entry name" value="P-loop containing nucleoside triphosphate hydrolases"/>
    <property type="match status" value="1"/>
</dbReference>
<dbReference type="Gene3D" id="3.40.50.300">
    <property type="entry name" value="P-loop containing nucleotide triphosphate hydrolases"/>
    <property type="match status" value="1"/>
</dbReference>
<dbReference type="InterPro" id="IPR045076">
    <property type="entry name" value="MutS"/>
</dbReference>
<evidence type="ECO:0000259" key="5">
    <source>
        <dbReference type="SMART" id="SM00534"/>
    </source>
</evidence>
<dbReference type="PANTHER" id="PTHR11361">
    <property type="entry name" value="DNA MISMATCH REPAIR PROTEIN MUTS FAMILY MEMBER"/>
    <property type="match status" value="1"/>
</dbReference>
<evidence type="ECO:0000256" key="2">
    <source>
        <dbReference type="ARBA" id="ARBA00022840"/>
    </source>
</evidence>
<reference evidence="6 7" key="1">
    <citation type="submission" date="2018-04" db="EMBL/GenBank/DDBJ databases">
        <title>Genomic Encyclopedia of Archaeal and Bacterial Type Strains, Phase II (KMG-II): from individual species to whole genera.</title>
        <authorList>
            <person name="Goeker M."/>
        </authorList>
    </citation>
    <scope>NUCLEOTIDE SEQUENCE [LARGE SCALE GENOMIC DNA]</scope>
    <source>
        <strain evidence="6 7">DSM 28823</strain>
    </source>
</reference>
<dbReference type="PANTHER" id="PTHR11361:SF99">
    <property type="entry name" value="DNA MISMATCH REPAIR PROTEIN"/>
    <property type="match status" value="1"/>
</dbReference>
<feature type="transmembrane region" description="Helical" evidence="4">
    <location>
        <begin position="30"/>
        <end position="49"/>
    </location>
</feature>
<dbReference type="SMART" id="SM00534">
    <property type="entry name" value="MUTSac"/>
    <property type="match status" value="1"/>
</dbReference>
<feature type="domain" description="DNA mismatch repair proteins mutS family" evidence="5">
    <location>
        <begin position="415"/>
        <end position="598"/>
    </location>
</feature>
<dbReference type="EMBL" id="QAAD01000020">
    <property type="protein sequence ID" value="PTN07219.1"/>
    <property type="molecule type" value="Genomic_DNA"/>
</dbReference>
<feature type="transmembrane region" description="Helical" evidence="4">
    <location>
        <begin position="320"/>
        <end position="338"/>
    </location>
</feature>
<gene>
    <name evidence="6" type="ORF">C8N47_1204</name>
</gene>
<feature type="transmembrane region" description="Helical" evidence="4">
    <location>
        <begin position="55"/>
        <end position="72"/>
    </location>
</feature>
<dbReference type="Proteomes" id="UP000243525">
    <property type="component" value="Unassembled WGS sequence"/>
</dbReference>
<dbReference type="InterPro" id="IPR000432">
    <property type="entry name" value="DNA_mismatch_repair_MutS_C"/>
</dbReference>
<keyword evidence="4" id="KW-0472">Membrane</keyword>
<dbReference type="GO" id="GO:0006298">
    <property type="term" value="P:mismatch repair"/>
    <property type="evidence" value="ECO:0007669"/>
    <property type="project" value="InterPro"/>
</dbReference>
<evidence type="ECO:0000256" key="3">
    <source>
        <dbReference type="ARBA" id="ARBA00023125"/>
    </source>
</evidence>